<feature type="transmembrane region" description="Helical" evidence="8">
    <location>
        <begin position="20"/>
        <end position="44"/>
    </location>
</feature>
<dbReference type="InterPro" id="IPR013525">
    <property type="entry name" value="ABC2_TM"/>
</dbReference>
<evidence type="ECO:0000256" key="4">
    <source>
        <dbReference type="ARBA" id="ARBA00022692"/>
    </source>
</evidence>
<name>A0A8J2J3S7_9HEXA</name>
<keyword evidence="3" id="KW-0813">Transport</keyword>
<feature type="transmembrane region" description="Helical" evidence="8">
    <location>
        <begin position="1216"/>
        <end position="1236"/>
    </location>
</feature>
<evidence type="ECO:0000256" key="6">
    <source>
        <dbReference type="ARBA" id="ARBA00022989"/>
    </source>
</evidence>
<feature type="transmembrane region" description="Helical" evidence="8">
    <location>
        <begin position="1174"/>
        <end position="1196"/>
    </location>
</feature>
<organism evidence="10 11">
    <name type="scientific">Allacma fusca</name>
    <dbReference type="NCBI Taxonomy" id="39272"/>
    <lineage>
        <taxon>Eukaryota</taxon>
        <taxon>Metazoa</taxon>
        <taxon>Ecdysozoa</taxon>
        <taxon>Arthropoda</taxon>
        <taxon>Hexapoda</taxon>
        <taxon>Collembola</taxon>
        <taxon>Symphypleona</taxon>
        <taxon>Sminthuridae</taxon>
        <taxon>Allacma</taxon>
    </lineage>
</organism>
<comment type="subcellular location">
    <subcellularLocation>
        <location evidence="1">Membrane</location>
        <topology evidence="1">Multi-pass membrane protein</topology>
    </subcellularLocation>
</comment>
<feature type="transmembrane region" description="Helical" evidence="8">
    <location>
        <begin position="378"/>
        <end position="401"/>
    </location>
</feature>
<dbReference type="InterPro" id="IPR026082">
    <property type="entry name" value="ABCA"/>
</dbReference>
<evidence type="ECO:0000259" key="9">
    <source>
        <dbReference type="PROSITE" id="PS50893"/>
    </source>
</evidence>
<dbReference type="GO" id="GO:0016887">
    <property type="term" value="F:ATP hydrolysis activity"/>
    <property type="evidence" value="ECO:0007669"/>
    <property type="project" value="InterPro"/>
</dbReference>
<dbReference type="Pfam" id="PF12698">
    <property type="entry name" value="ABC2_membrane_3"/>
    <property type="match status" value="2"/>
</dbReference>
<gene>
    <name evidence="10" type="ORF">AFUS01_LOCUS3410</name>
</gene>
<evidence type="ECO:0000256" key="8">
    <source>
        <dbReference type="SAM" id="Phobius"/>
    </source>
</evidence>
<dbReference type="Proteomes" id="UP000708208">
    <property type="component" value="Unassembled WGS sequence"/>
</dbReference>
<feature type="domain" description="ABC transporter" evidence="9">
    <location>
        <begin position="525"/>
        <end position="755"/>
    </location>
</feature>
<feature type="transmembrane region" description="Helical" evidence="8">
    <location>
        <begin position="260"/>
        <end position="283"/>
    </location>
</feature>
<dbReference type="PANTHER" id="PTHR19229:SF36">
    <property type="entry name" value="ATP-BINDING CASSETTE SUB-FAMILY A MEMBER 2"/>
    <property type="match status" value="1"/>
</dbReference>
<feature type="transmembrane region" description="Helical" evidence="8">
    <location>
        <begin position="920"/>
        <end position="939"/>
    </location>
</feature>
<comment type="similarity">
    <text evidence="2">Belongs to the ABC transporter superfamily. ABCA family.</text>
</comment>
<keyword evidence="4 8" id="KW-0812">Transmembrane</keyword>
<sequence length="1732" mass="199941">MRHSLRFICYHIWLFRKRHIFITLVQIIGPLVFTGLFTCNYYMLYNNQPIDIDRNETIFRRLSEQELYASVNEAHKLCTNGENVVTYFSKEGDTQFSNRMINQMKSDSFKDYGKTLKFVEVSKEEDIIKFSIINHAQGTADCYLGGIVFMNSDPEIGSSRNHWKKGELNVKIRMAPYMASQQQSVLDHTLYFDPKYPRDYLPFIGLQLAIYRSYLEIISTMVDPNITGRVNISSLKFNIEPFKFKEMSRHENISNDVQPLYVILSITFVFGQVFMVMSIVRGPAFDKETGFRAYLKLMGLRRNVYWASWWLNEFGIRIIVSVLQTCLLFIDISDEIESLIHRGDYFVWFLFIAIYNMASISFIIFIASFCKRGVIAPYIAATIWFLSYYFGDMFLISQYLYADYRYSKLLMCLNPNSALIIGCSVMTRISGGIQWKNIMTTPADNEMKLSDVLAMLSMDVVIYFVLTLYCDVLRPGKYGTKFWQHCCSSIKARFPCCKNHKLKTKRLFGSDISVNSSSPEKLHDICLSDVTMKYGKHSTILNNVSVHIVERKRTAIVGPSGSGKTVISRLISGTYPPSSGLVTVSGHNAFTERYETRALVSLCPDQNLLCSHLTVLEHLLLVGFLRGHQFSNIRRRASTILDALELTANEKEFPHDLVSVQKRKLCIAMSLVLKSPVIVFDEPTKGMDQDMRVQIWKFIKRYCHYETILLLTSNMSEAYYFADRIALLTNGRILGASTKEQLESSLKIGYHMQFQLEPEINPMDVFTFVQNHIPDCEKLERHSMRFQLAFELADSQEDFNYYELENPGATKHSLFVLLPKSSSNEFSSFFSLLEDVKVTKKHGIQSYDFYSYKIERAYQELEEYLRLNEATENFDLNEHNWQSETNKNALEESLSARLDSKCCLRALSQIYKRVAFLRSVWLHIVFQFLAPIVLFLVVIRATKESFETNLQGVEIDDSLNRFLEPIFLTRQLNQGGQPLPLYSVYLNLIHPAKCIQVDSFSKTIDSFGDDVEHLLASTYIGGVEISEYEATALFSPIAFHAAPISISKLLNAVVELVLSDYSVRVIAQPIEASDQELLKFYDLSDLSFDSNPCSSLTVIFGLGYFCFTSFFIVQPLTERHLRLKRLQMNTGLNAFTYWISYFVWDTFLVMVFALLTVAILYYVPDHVGFREMTFLVNCFIFFTIAGMSSTILAYGLSYVFMQPKSSYFAMVSFNEVAGLFLYVCTTLFSGLTGFVVRTLSRILQPYNVLSGIFNLLTLGIHNSRCQLMDALVRDSICDRNWQRKFNLRASKIDVSCCKAFSKPTLWKYRKTYWNYMDGFTRDFYDGFMFDIILLILHGIIGAVIVSCRELGWHRKYLQFGNRDSKLSMSEIRREESEDELISLDRINKNHFKIGNVSKQFFLGSKVLHDVSLSAAPGNLICIVGPPKSSKTVLLQIMTGFLRETSGNFFFGAMHSKEPEQGINYLKYVGYAPSHHMFKDIPHMKGITLVKLFARLRGIPESEVNRHVKKWTTLLGLKHILNIQCEYYTASSQRKIILAMAFIGDPPMLIFDDPLVGVDPFTKRQFWIITDYLRNRLGRIVIIATASIKDIEQRSTKLLFLINGEVECYKRPEEIRSEHRGGFRFRVKFKEGVSFNDWSAIQNRITSSFPTSTLQNQFLNSLEYKIYKPAGVKLRLSEMFHICHGIYEEYSEIVVDYDLMEETLQHIYETYAHRQRPYSKPINAQEEFYMNYC</sequence>
<keyword evidence="6 8" id="KW-1133">Transmembrane helix</keyword>
<feature type="transmembrane region" description="Helical" evidence="8">
    <location>
        <begin position="1096"/>
        <end position="1117"/>
    </location>
</feature>
<dbReference type="SMART" id="SM00382">
    <property type="entry name" value="AAA"/>
    <property type="match status" value="2"/>
</dbReference>
<dbReference type="GO" id="GO:0140359">
    <property type="term" value="F:ABC-type transporter activity"/>
    <property type="evidence" value="ECO:0007669"/>
    <property type="project" value="InterPro"/>
</dbReference>
<dbReference type="PANTHER" id="PTHR19229">
    <property type="entry name" value="ATP-BINDING CASSETTE TRANSPORTER SUBFAMILY A ABCA"/>
    <property type="match status" value="1"/>
</dbReference>
<feature type="transmembrane region" description="Helical" evidence="8">
    <location>
        <begin position="304"/>
        <end position="330"/>
    </location>
</feature>
<evidence type="ECO:0000256" key="1">
    <source>
        <dbReference type="ARBA" id="ARBA00004141"/>
    </source>
</evidence>
<dbReference type="InterPro" id="IPR003593">
    <property type="entry name" value="AAA+_ATPase"/>
</dbReference>
<feature type="transmembrane region" description="Helical" evidence="8">
    <location>
        <begin position="345"/>
        <end position="366"/>
    </location>
</feature>
<evidence type="ECO:0000313" key="11">
    <source>
        <dbReference type="Proteomes" id="UP000708208"/>
    </source>
</evidence>
<dbReference type="GO" id="GO:0005319">
    <property type="term" value="F:lipid transporter activity"/>
    <property type="evidence" value="ECO:0007669"/>
    <property type="project" value="TreeGrafter"/>
</dbReference>
<feature type="transmembrane region" description="Helical" evidence="8">
    <location>
        <begin position="1323"/>
        <end position="1345"/>
    </location>
</feature>
<keyword evidence="11" id="KW-1185">Reference proteome</keyword>
<dbReference type="GO" id="GO:0016020">
    <property type="term" value="C:membrane"/>
    <property type="evidence" value="ECO:0007669"/>
    <property type="project" value="UniProtKB-SubCell"/>
</dbReference>
<dbReference type="OrthoDB" id="7857434at2759"/>
<feature type="domain" description="ABC transporter" evidence="9">
    <location>
        <begin position="1391"/>
        <end position="1627"/>
    </location>
</feature>
<evidence type="ECO:0000256" key="3">
    <source>
        <dbReference type="ARBA" id="ARBA00022448"/>
    </source>
</evidence>
<evidence type="ECO:0000256" key="5">
    <source>
        <dbReference type="ARBA" id="ARBA00022737"/>
    </source>
</evidence>
<reference evidence="10" key="1">
    <citation type="submission" date="2021-06" db="EMBL/GenBank/DDBJ databases">
        <authorList>
            <person name="Hodson N. C."/>
            <person name="Mongue J. A."/>
            <person name="Jaron S. K."/>
        </authorList>
    </citation>
    <scope>NUCLEOTIDE SEQUENCE</scope>
</reference>
<dbReference type="EMBL" id="CAJVCH010020490">
    <property type="protein sequence ID" value="CAG7689513.1"/>
    <property type="molecule type" value="Genomic_DNA"/>
</dbReference>
<feature type="transmembrane region" description="Helical" evidence="8">
    <location>
        <begin position="1137"/>
        <end position="1162"/>
    </location>
</feature>
<proteinExistence type="inferred from homology"/>
<protein>
    <recommendedName>
        <fullName evidence="9">ABC transporter domain-containing protein</fullName>
    </recommendedName>
</protein>
<dbReference type="Pfam" id="PF00005">
    <property type="entry name" value="ABC_tran"/>
    <property type="match status" value="2"/>
</dbReference>
<keyword evidence="5" id="KW-0677">Repeat</keyword>
<dbReference type="InterPro" id="IPR003439">
    <property type="entry name" value="ABC_transporter-like_ATP-bd"/>
</dbReference>
<accession>A0A8J2J3S7</accession>
<evidence type="ECO:0000256" key="7">
    <source>
        <dbReference type="ARBA" id="ARBA00023136"/>
    </source>
</evidence>
<evidence type="ECO:0000256" key="2">
    <source>
        <dbReference type="ARBA" id="ARBA00008869"/>
    </source>
</evidence>
<comment type="caution">
    <text evidence="10">The sequence shown here is derived from an EMBL/GenBank/DDBJ whole genome shotgun (WGS) entry which is preliminary data.</text>
</comment>
<evidence type="ECO:0000313" key="10">
    <source>
        <dbReference type="EMBL" id="CAG7689513.1"/>
    </source>
</evidence>
<dbReference type="PROSITE" id="PS50893">
    <property type="entry name" value="ABC_TRANSPORTER_2"/>
    <property type="match status" value="2"/>
</dbReference>
<dbReference type="GO" id="GO:0005524">
    <property type="term" value="F:ATP binding"/>
    <property type="evidence" value="ECO:0007669"/>
    <property type="project" value="InterPro"/>
</dbReference>
<keyword evidence="7 8" id="KW-0472">Membrane</keyword>